<reference evidence="1" key="1">
    <citation type="submission" date="2014-11" db="EMBL/GenBank/DDBJ databases">
        <authorList>
            <person name="Amaro Gonzalez C."/>
        </authorList>
    </citation>
    <scope>NUCLEOTIDE SEQUENCE</scope>
</reference>
<dbReference type="AlphaFoldDB" id="A0A0E9WV12"/>
<proteinExistence type="predicted"/>
<accession>A0A0E9WV12</accession>
<reference evidence="1" key="2">
    <citation type="journal article" date="2015" name="Fish Shellfish Immunol.">
        <title>Early steps in the European eel (Anguilla anguilla)-Vibrio vulnificus interaction in the gills: Role of the RtxA13 toxin.</title>
        <authorList>
            <person name="Callol A."/>
            <person name="Pajuelo D."/>
            <person name="Ebbesson L."/>
            <person name="Teles M."/>
            <person name="MacKenzie S."/>
            <person name="Amaro C."/>
        </authorList>
    </citation>
    <scope>NUCLEOTIDE SEQUENCE</scope>
</reference>
<sequence length="61" mass="7030">MKMLLHTRTHTGTHTHIHTHSLMSNSWIIVFFKNMCLSLIDVGYTSVEQPWKQHTLSPQGA</sequence>
<evidence type="ECO:0000313" key="1">
    <source>
        <dbReference type="EMBL" id="JAH94244.1"/>
    </source>
</evidence>
<name>A0A0E9WV12_ANGAN</name>
<dbReference type="EMBL" id="GBXM01014333">
    <property type="protein sequence ID" value="JAH94244.1"/>
    <property type="molecule type" value="Transcribed_RNA"/>
</dbReference>
<organism evidence="1">
    <name type="scientific">Anguilla anguilla</name>
    <name type="common">European freshwater eel</name>
    <name type="synonym">Muraena anguilla</name>
    <dbReference type="NCBI Taxonomy" id="7936"/>
    <lineage>
        <taxon>Eukaryota</taxon>
        <taxon>Metazoa</taxon>
        <taxon>Chordata</taxon>
        <taxon>Craniata</taxon>
        <taxon>Vertebrata</taxon>
        <taxon>Euteleostomi</taxon>
        <taxon>Actinopterygii</taxon>
        <taxon>Neopterygii</taxon>
        <taxon>Teleostei</taxon>
        <taxon>Anguilliformes</taxon>
        <taxon>Anguillidae</taxon>
        <taxon>Anguilla</taxon>
    </lineage>
</organism>
<protein>
    <submittedName>
        <fullName evidence="1">Uncharacterized protein</fullName>
    </submittedName>
</protein>